<dbReference type="InterPro" id="IPR051257">
    <property type="entry name" value="Diverse_CBS-Domain"/>
</dbReference>
<organism evidence="3">
    <name type="scientific">marine sediment metagenome</name>
    <dbReference type="NCBI Taxonomy" id="412755"/>
    <lineage>
        <taxon>unclassified sequences</taxon>
        <taxon>metagenomes</taxon>
        <taxon>ecological metagenomes</taxon>
    </lineage>
</organism>
<protein>
    <recommendedName>
        <fullName evidence="2">CBS domain-containing protein</fullName>
    </recommendedName>
</protein>
<dbReference type="PANTHER" id="PTHR43080:SF2">
    <property type="entry name" value="CBS DOMAIN-CONTAINING PROTEIN"/>
    <property type="match status" value="1"/>
</dbReference>
<accession>X1EPW8</accession>
<dbReference type="EMBL" id="BARU01010579">
    <property type="protein sequence ID" value="GAH34607.1"/>
    <property type="molecule type" value="Genomic_DNA"/>
</dbReference>
<dbReference type="AlphaFoldDB" id="X1EPW8"/>
<evidence type="ECO:0000313" key="3">
    <source>
        <dbReference type="EMBL" id="GAH34607.1"/>
    </source>
</evidence>
<dbReference type="SUPFAM" id="SSF54631">
    <property type="entry name" value="CBS-domain pair"/>
    <property type="match status" value="1"/>
</dbReference>
<dbReference type="Gene3D" id="3.10.580.10">
    <property type="entry name" value="CBS-domain"/>
    <property type="match status" value="1"/>
</dbReference>
<dbReference type="PROSITE" id="PS51371">
    <property type="entry name" value="CBS"/>
    <property type="match status" value="2"/>
</dbReference>
<gene>
    <name evidence="3" type="ORF">S03H2_20130</name>
</gene>
<dbReference type="InterPro" id="IPR000644">
    <property type="entry name" value="CBS_dom"/>
</dbReference>
<dbReference type="Pfam" id="PF00571">
    <property type="entry name" value="CBS"/>
    <property type="match status" value="2"/>
</dbReference>
<feature type="domain" description="CBS" evidence="2">
    <location>
        <begin position="18"/>
        <end position="76"/>
    </location>
</feature>
<comment type="caution">
    <text evidence="3">The sequence shown here is derived from an EMBL/GenBank/DDBJ whole genome shotgun (WGS) entry which is preliminary data.</text>
</comment>
<evidence type="ECO:0000259" key="2">
    <source>
        <dbReference type="PROSITE" id="PS51371"/>
    </source>
</evidence>
<name>X1EPW8_9ZZZZ</name>
<dbReference type="SMART" id="SM00116">
    <property type="entry name" value="CBS"/>
    <property type="match status" value="2"/>
</dbReference>
<reference evidence="3" key="1">
    <citation type="journal article" date="2014" name="Front. Microbiol.">
        <title>High frequency of phylogenetically diverse reductive dehalogenase-homologous genes in deep subseafloor sedimentary metagenomes.</title>
        <authorList>
            <person name="Kawai M."/>
            <person name="Futagami T."/>
            <person name="Toyoda A."/>
            <person name="Takaki Y."/>
            <person name="Nishi S."/>
            <person name="Hori S."/>
            <person name="Arai W."/>
            <person name="Tsubouchi T."/>
            <person name="Morono Y."/>
            <person name="Uchiyama I."/>
            <person name="Ito T."/>
            <person name="Fujiyama A."/>
            <person name="Inagaki F."/>
            <person name="Takami H."/>
        </authorList>
    </citation>
    <scope>NUCLEOTIDE SEQUENCE</scope>
    <source>
        <strain evidence="3">Expedition CK06-06</strain>
    </source>
</reference>
<dbReference type="InterPro" id="IPR046342">
    <property type="entry name" value="CBS_dom_sf"/>
</dbReference>
<keyword evidence="1" id="KW-0129">CBS domain</keyword>
<proteinExistence type="predicted"/>
<sequence>MEEKALKEVRFAKAADVMTKNVVYIEGNETVANAIELMKEKGISSLVVNRRDPEDTWGIMTRKDVISKVVSPGRDPYGVLVFEIMTKPLVMVSPGLELKYCARLFNQTGIRRAPVFDGKEIVGILSNTNIFFAIGVLLPHGRSKD</sequence>
<evidence type="ECO:0000256" key="1">
    <source>
        <dbReference type="ARBA" id="ARBA00023122"/>
    </source>
</evidence>
<dbReference type="PANTHER" id="PTHR43080">
    <property type="entry name" value="CBS DOMAIN-CONTAINING PROTEIN CBSX3, MITOCHONDRIAL"/>
    <property type="match status" value="1"/>
</dbReference>
<feature type="domain" description="CBS" evidence="2">
    <location>
        <begin position="85"/>
        <end position="143"/>
    </location>
</feature>